<reference evidence="12" key="1">
    <citation type="submission" date="2021-01" db="EMBL/GenBank/DDBJ databases">
        <authorList>
            <person name="Corre E."/>
            <person name="Pelletier E."/>
            <person name="Niang G."/>
            <person name="Scheremetjew M."/>
            <person name="Finn R."/>
            <person name="Kale V."/>
            <person name="Holt S."/>
            <person name="Cochrane G."/>
            <person name="Meng A."/>
            <person name="Brown T."/>
            <person name="Cohen L."/>
        </authorList>
    </citation>
    <scope>NUCLEOTIDE SEQUENCE</scope>
    <source>
        <strain evidence="12">CCMP1374</strain>
    </source>
</reference>
<evidence type="ECO:0000256" key="3">
    <source>
        <dbReference type="ARBA" id="ARBA00022490"/>
    </source>
</evidence>
<dbReference type="Gene3D" id="2.160.10.10">
    <property type="entry name" value="Hexapeptide repeat proteins"/>
    <property type="match status" value="1"/>
</dbReference>
<organism evidence="12">
    <name type="scientific">Phaeocystis antarctica</name>
    <dbReference type="NCBI Taxonomy" id="33657"/>
    <lineage>
        <taxon>Eukaryota</taxon>
        <taxon>Haptista</taxon>
        <taxon>Haptophyta</taxon>
        <taxon>Prymnesiophyceae</taxon>
        <taxon>Phaeocystales</taxon>
        <taxon>Phaeocystaceae</taxon>
        <taxon>Phaeocystis</taxon>
    </lineage>
</organism>
<dbReference type="Gene3D" id="3.90.550.10">
    <property type="entry name" value="Spore Coat Polysaccharide Biosynthesis Protein SpsA, Chain A"/>
    <property type="match status" value="1"/>
</dbReference>
<evidence type="ECO:0000256" key="2">
    <source>
        <dbReference type="ARBA" id="ARBA00007878"/>
    </source>
</evidence>
<keyword evidence="3" id="KW-0963">Cytoplasm</keyword>
<dbReference type="Pfam" id="PF00483">
    <property type="entry name" value="NTP_transferase"/>
    <property type="match status" value="1"/>
</dbReference>
<dbReference type="InterPro" id="IPR056764">
    <property type="entry name" value="LbH_EIF2B3/5"/>
</dbReference>
<dbReference type="InterPro" id="IPR005835">
    <property type="entry name" value="NTP_transferase_dom"/>
</dbReference>
<evidence type="ECO:0000256" key="6">
    <source>
        <dbReference type="ARBA" id="ARBA00044196"/>
    </source>
</evidence>
<evidence type="ECO:0000259" key="11">
    <source>
        <dbReference type="Pfam" id="PF25084"/>
    </source>
</evidence>
<dbReference type="GO" id="GO:0002183">
    <property type="term" value="P:cytoplasmic translational initiation"/>
    <property type="evidence" value="ECO:0007669"/>
    <property type="project" value="TreeGrafter"/>
</dbReference>
<accession>A0A7S0HEW1</accession>
<proteinExistence type="inferred from homology"/>
<dbReference type="Pfam" id="PF25084">
    <property type="entry name" value="LbH_EIF2B"/>
    <property type="match status" value="1"/>
</dbReference>
<comment type="similarity">
    <text evidence="2">Belongs to the eIF-2B gamma/epsilon subunits family.</text>
</comment>
<gene>
    <name evidence="12" type="ORF">PANT1444_LOCUS5116</name>
</gene>
<evidence type="ECO:0000256" key="5">
    <source>
        <dbReference type="ARBA" id="ARBA00022917"/>
    </source>
</evidence>
<dbReference type="SUPFAM" id="SSF53448">
    <property type="entry name" value="Nucleotide-diphospho-sugar transferases"/>
    <property type="match status" value="1"/>
</dbReference>
<dbReference type="AlphaFoldDB" id="A0A7S0HEW1"/>
<comment type="function">
    <text evidence="8">Acts as a component of the translation initiation factor 2B (eIF2B) complex, which catalyzes the exchange of GDP for GTP on the eukaryotic initiation factor 2 (eIF2) complex gamma subunit. Its guanine nucleotide exchange factor activity is repressed when bound to eIF2 complex phosphorylated on the alpha subunit, thereby limiting the amount of methionyl-initiator methionine tRNA available to the ribosome and consequently global translation is repressed.</text>
</comment>
<sequence length="448" mass="48231">MPVQAVIMASCSDGENLYPLTEQMPSVLLPVANRHLLSFQLELLERAAGFKQVFLVTEERWLSKMSTYVSETYKGPLKIEVIVVDEGAGSAEALRKLTPKLHSDFVVIAGDVITDIDFARLADMHRLHGAAVTALLKEAPPRDSAIPKKAKELDGIDFIGIDEKRQRLLHVESAADCDAGVSSISQSLLQTYPHLQIHTDLSDMHVYILAHWTLQLLELKPHFASVKFELLPYLVRKQFLSKNNLSLPKPGLSAQKVLGSYMSQALAMSSSPAAAAAQRADNSGGGGFRCCCYVMPPDAGYCVRANSIATYTQANLDVARGDRFDKASELAAGADPILSKEGNFALKSFSQDSARGFGVEVGGRSSVKKSSVGPHCRLGAGVKLTNCILMDHVVVHDKVTMSNCIVCSNAEIGEGATLKDAQVAVGVTVAPGATIKGEAVDHDREEDE</sequence>
<feature type="domain" description="EIF2B subunit epsilon/gamma LbH" evidence="11">
    <location>
        <begin position="355"/>
        <end position="435"/>
    </location>
</feature>
<evidence type="ECO:0000256" key="8">
    <source>
        <dbReference type="ARBA" id="ARBA00045373"/>
    </source>
</evidence>
<name>A0A7S0HEW1_9EUKA</name>
<dbReference type="PANTHER" id="PTHR45989:SF1">
    <property type="entry name" value="TRANSLATION INITIATION FACTOR EIF-2B SUBUNIT GAMMA"/>
    <property type="match status" value="1"/>
</dbReference>
<feature type="domain" description="Nucleotidyl transferase" evidence="10">
    <location>
        <begin position="5"/>
        <end position="138"/>
    </location>
</feature>
<dbReference type="EMBL" id="HBEP01009078">
    <property type="protein sequence ID" value="CAD8477200.1"/>
    <property type="molecule type" value="Transcribed_RNA"/>
</dbReference>
<dbReference type="GO" id="GO:0005851">
    <property type="term" value="C:eukaryotic translation initiation factor 2B complex"/>
    <property type="evidence" value="ECO:0007669"/>
    <property type="project" value="TreeGrafter"/>
</dbReference>
<keyword evidence="4" id="KW-0396">Initiation factor</keyword>
<dbReference type="InterPro" id="IPR029044">
    <property type="entry name" value="Nucleotide-diphossugar_trans"/>
</dbReference>
<dbReference type="GO" id="GO:0005085">
    <property type="term" value="F:guanyl-nucleotide exchange factor activity"/>
    <property type="evidence" value="ECO:0007669"/>
    <property type="project" value="TreeGrafter"/>
</dbReference>
<comment type="subunit">
    <text evidence="9">Component of the translation initiation factor 2B (eIF2B) complex which is a heterodecamer of two sets of five different subunits: alpha, beta, gamma, delta and epsilon. Subunits alpha, beta and delta comprise a regulatory subcomplex and subunits epsilon and gamma comprise a catalytic subcomplex. Within the complex, the hexameric regulatory complex resides at the center, with the two heterodimeric catalytic subcomplexes bound on opposite sides.</text>
</comment>
<keyword evidence="5" id="KW-0648">Protein biosynthesis</keyword>
<protein>
    <recommendedName>
        <fullName evidence="6">Translation initiation factor eIF2B subunit gamma</fullName>
    </recommendedName>
    <alternativeName>
        <fullName evidence="7">eIF2B GDP-GTP exchange factor subunit gamma</fullName>
    </alternativeName>
</protein>
<comment type="subcellular location">
    <subcellularLocation>
        <location evidence="1">Cytoplasm</location>
        <location evidence="1">Cytosol</location>
    </subcellularLocation>
</comment>
<evidence type="ECO:0000256" key="4">
    <source>
        <dbReference type="ARBA" id="ARBA00022540"/>
    </source>
</evidence>
<dbReference type="GO" id="GO:0005829">
    <property type="term" value="C:cytosol"/>
    <property type="evidence" value="ECO:0007669"/>
    <property type="project" value="UniProtKB-SubCell"/>
</dbReference>
<dbReference type="CDD" id="cd04652">
    <property type="entry name" value="LbH_eIF2B_gamma_C"/>
    <property type="match status" value="1"/>
</dbReference>
<evidence type="ECO:0000259" key="10">
    <source>
        <dbReference type="Pfam" id="PF00483"/>
    </source>
</evidence>
<dbReference type="PANTHER" id="PTHR45989">
    <property type="entry name" value="TRANSLATION INITIATION FACTOR EIF-2B SUBUNIT GAMMA"/>
    <property type="match status" value="1"/>
</dbReference>
<dbReference type="GO" id="GO:0003743">
    <property type="term" value="F:translation initiation factor activity"/>
    <property type="evidence" value="ECO:0007669"/>
    <property type="project" value="UniProtKB-KW"/>
</dbReference>
<dbReference type="InterPro" id="IPR051960">
    <property type="entry name" value="eIF2B_gamma"/>
</dbReference>
<evidence type="ECO:0000313" key="12">
    <source>
        <dbReference type="EMBL" id="CAD8477200.1"/>
    </source>
</evidence>
<evidence type="ECO:0000256" key="9">
    <source>
        <dbReference type="ARBA" id="ARBA00046432"/>
    </source>
</evidence>
<evidence type="ECO:0000256" key="7">
    <source>
        <dbReference type="ARBA" id="ARBA00044229"/>
    </source>
</evidence>
<evidence type="ECO:0000256" key="1">
    <source>
        <dbReference type="ARBA" id="ARBA00004514"/>
    </source>
</evidence>